<evidence type="ECO:0000256" key="4">
    <source>
        <dbReference type="ARBA" id="ARBA00022527"/>
    </source>
</evidence>
<accession>A0A0B2S765</accession>
<keyword evidence="9" id="KW-0067">ATP-binding</keyword>
<dbReference type="PROSITE" id="PS50011">
    <property type="entry name" value="PROTEIN_KINASE_DOM"/>
    <property type="match status" value="1"/>
</dbReference>
<name>A0A0B2S765_GLYSO</name>
<evidence type="ECO:0000259" key="14">
    <source>
        <dbReference type="PROSITE" id="PS50011"/>
    </source>
</evidence>
<feature type="domain" description="Protein kinase" evidence="14">
    <location>
        <begin position="1"/>
        <end position="94"/>
    </location>
</feature>
<dbReference type="SUPFAM" id="SSF56112">
    <property type="entry name" value="Protein kinase-like (PK-like)"/>
    <property type="match status" value="1"/>
</dbReference>
<protein>
    <recommendedName>
        <fullName evidence="2">non-specific serine/threonine protein kinase</fullName>
        <ecNumber evidence="2">2.7.11.1</ecNumber>
    </recommendedName>
</protein>
<evidence type="ECO:0000256" key="1">
    <source>
        <dbReference type="ARBA" id="ARBA00004162"/>
    </source>
</evidence>
<dbReference type="Pfam" id="PF00069">
    <property type="entry name" value="Pkinase"/>
    <property type="match status" value="1"/>
</dbReference>
<comment type="subcellular location">
    <subcellularLocation>
        <location evidence="1">Cell membrane</location>
        <topology evidence="1">Single-pass membrane protein</topology>
    </subcellularLocation>
</comment>
<dbReference type="InterPro" id="IPR011009">
    <property type="entry name" value="Kinase-like_dom_sf"/>
</dbReference>
<dbReference type="AlphaFoldDB" id="A0A0B2S765"/>
<evidence type="ECO:0000256" key="8">
    <source>
        <dbReference type="ARBA" id="ARBA00022777"/>
    </source>
</evidence>
<keyword evidence="4" id="KW-0723">Serine/threonine-protein kinase</keyword>
<dbReference type="EMBL" id="KN645957">
    <property type="protein sequence ID" value="KHN40114.1"/>
    <property type="molecule type" value="Genomic_DNA"/>
</dbReference>
<dbReference type="InterPro" id="IPR047117">
    <property type="entry name" value="PERK1-13-like"/>
</dbReference>
<evidence type="ECO:0000256" key="5">
    <source>
        <dbReference type="ARBA" id="ARBA00022679"/>
    </source>
</evidence>
<dbReference type="PANTHER" id="PTHR47982">
    <property type="entry name" value="PROLINE-RICH RECEPTOR-LIKE PROTEIN KINASE PERK4"/>
    <property type="match status" value="1"/>
</dbReference>
<dbReference type="GO" id="GO:0004674">
    <property type="term" value="F:protein serine/threonine kinase activity"/>
    <property type="evidence" value="ECO:0007669"/>
    <property type="project" value="UniProtKB-KW"/>
</dbReference>
<evidence type="ECO:0000256" key="7">
    <source>
        <dbReference type="ARBA" id="ARBA00022741"/>
    </source>
</evidence>
<sequence>MGCKNLLDLQELHRKTNKILSQELVTTKPTLDWPTRKKIALGAGRGLLYLHEQCDPKIIHRDVKAKNILLDDYCEAVVGDFGLAKLLDHKDSHM</sequence>
<keyword evidence="6" id="KW-0812">Transmembrane</keyword>
<evidence type="ECO:0000256" key="13">
    <source>
        <dbReference type="ARBA" id="ARBA00048679"/>
    </source>
</evidence>
<dbReference type="FunFam" id="1.10.510.10:FF:001023">
    <property type="entry name" value="Os07g0541700 protein"/>
    <property type="match status" value="1"/>
</dbReference>
<evidence type="ECO:0000256" key="10">
    <source>
        <dbReference type="ARBA" id="ARBA00022989"/>
    </source>
</evidence>
<evidence type="ECO:0000313" key="15">
    <source>
        <dbReference type="EMBL" id="KHN40114.1"/>
    </source>
</evidence>
<keyword evidence="7" id="KW-0547">Nucleotide-binding</keyword>
<comment type="catalytic activity">
    <reaction evidence="12">
        <text>L-threonyl-[protein] + ATP = O-phospho-L-threonyl-[protein] + ADP + H(+)</text>
        <dbReference type="Rhea" id="RHEA:46608"/>
        <dbReference type="Rhea" id="RHEA-COMP:11060"/>
        <dbReference type="Rhea" id="RHEA-COMP:11605"/>
        <dbReference type="ChEBI" id="CHEBI:15378"/>
        <dbReference type="ChEBI" id="CHEBI:30013"/>
        <dbReference type="ChEBI" id="CHEBI:30616"/>
        <dbReference type="ChEBI" id="CHEBI:61977"/>
        <dbReference type="ChEBI" id="CHEBI:456216"/>
        <dbReference type="EC" id="2.7.11.1"/>
    </reaction>
</comment>
<keyword evidence="3" id="KW-1003">Cell membrane</keyword>
<organism evidence="15">
    <name type="scientific">Glycine soja</name>
    <name type="common">Wild soybean</name>
    <dbReference type="NCBI Taxonomy" id="3848"/>
    <lineage>
        <taxon>Eukaryota</taxon>
        <taxon>Viridiplantae</taxon>
        <taxon>Streptophyta</taxon>
        <taxon>Embryophyta</taxon>
        <taxon>Tracheophyta</taxon>
        <taxon>Spermatophyta</taxon>
        <taxon>Magnoliopsida</taxon>
        <taxon>eudicotyledons</taxon>
        <taxon>Gunneridae</taxon>
        <taxon>Pentapetalae</taxon>
        <taxon>rosids</taxon>
        <taxon>fabids</taxon>
        <taxon>Fabales</taxon>
        <taxon>Fabaceae</taxon>
        <taxon>Papilionoideae</taxon>
        <taxon>50 kb inversion clade</taxon>
        <taxon>NPAAA clade</taxon>
        <taxon>indigoferoid/millettioid clade</taxon>
        <taxon>Phaseoleae</taxon>
        <taxon>Glycine</taxon>
        <taxon>Glycine subgen. Soja</taxon>
    </lineage>
</organism>
<dbReference type="GO" id="GO:0005886">
    <property type="term" value="C:plasma membrane"/>
    <property type="evidence" value="ECO:0007669"/>
    <property type="project" value="UniProtKB-SubCell"/>
</dbReference>
<evidence type="ECO:0000256" key="2">
    <source>
        <dbReference type="ARBA" id="ARBA00012513"/>
    </source>
</evidence>
<evidence type="ECO:0000256" key="9">
    <source>
        <dbReference type="ARBA" id="ARBA00022840"/>
    </source>
</evidence>
<dbReference type="Proteomes" id="UP000053555">
    <property type="component" value="Unassembled WGS sequence"/>
</dbReference>
<comment type="catalytic activity">
    <reaction evidence="13">
        <text>L-seryl-[protein] + ATP = O-phospho-L-seryl-[protein] + ADP + H(+)</text>
        <dbReference type="Rhea" id="RHEA:17989"/>
        <dbReference type="Rhea" id="RHEA-COMP:9863"/>
        <dbReference type="Rhea" id="RHEA-COMP:11604"/>
        <dbReference type="ChEBI" id="CHEBI:15378"/>
        <dbReference type="ChEBI" id="CHEBI:29999"/>
        <dbReference type="ChEBI" id="CHEBI:30616"/>
        <dbReference type="ChEBI" id="CHEBI:83421"/>
        <dbReference type="ChEBI" id="CHEBI:456216"/>
        <dbReference type="EC" id="2.7.11.1"/>
    </reaction>
</comment>
<keyword evidence="11" id="KW-0472">Membrane</keyword>
<evidence type="ECO:0000256" key="11">
    <source>
        <dbReference type="ARBA" id="ARBA00023136"/>
    </source>
</evidence>
<proteinExistence type="predicted"/>
<gene>
    <name evidence="15" type="ORF">glysoja_044762</name>
</gene>
<keyword evidence="5 15" id="KW-0808">Transferase</keyword>
<keyword evidence="8 15" id="KW-0418">Kinase</keyword>
<keyword evidence="10" id="KW-1133">Transmembrane helix</keyword>
<dbReference type="GO" id="GO:0106310">
    <property type="term" value="F:protein serine kinase activity"/>
    <property type="evidence" value="ECO:0007669"/>
    <property type="project" value="RHEA"/>
</dbReference>
<reference evidence="15" key="1">
    <citation type="submission" date="2014-07" db="EMBL/GenBank/DDBJ databases">
        <title>Identification of a novel salt tolerance gene in wild soybean by whole-genome sequencing.</title>
        <authorList>
            <person name="Lam H.-M."/>
            <person name="Qi X."/>
            <person name="Li M.-W."/>
            <person name="Liu X."/>
            <person name="Xie M."/>
            <person name="Ni M."/>
            <person name="Xu X."/>
        </authorList>
    </citation>
    <scope>NUCLEOTIDE SEQUENCE [LARGE SCALE GENOMIC DNA]</scope>
    <source>
        <tissue evidence="15">Root</tissue>
    </source>
</reference>
<dbReference type="PROSITE" id="PS00108">
    <property type="entry name" value="PROTEIN_KINASE_ST"/>
    <property type="match status" value="1"/>
</dbReference>
<evidence type="ECO:0000256" key="12">
    <source>
        <dbReference type="ARBA" id="ARBA00047899"/>
    </source>
</evidence>
<dbReference type="Gene3D" id="1.10.510.10">
    <property type="entry name" value="Transferase(Phosphotransferase) domain 1"/>
    <property type="match status" value="1"/>
</dbReference>
<evidence type="ECO:0000256" key="3">
    <source>
        <dbReference type="ARBA" id="ARBA00022475"/>
    </source>
</evidence>
<dbReference type="GO" id="GO:0005524">
    <property type="term" value="F:ATP binding"/>
    <property type="evidence" value="ECO:0007669"/>
    <property type="project" value="UniProtKB-KW"/>
</dbReference>
<dbReference type="EC" id="2.7.11.1" evidence="2"/>
<dbReference type="InterPro" id="IPR000719">
    <property type="entry name" value="Prot_kinase_dom"/>
</dbReference>
<dbReference type="InterPro" id="IPR008271">
    <property type="entry name" value="Ser/Thr_kinase_AS"/>
</dbReference>
<evidence type="ECO:0000256" key="6">
    <source>
        <dbReference type="ARBA" id="ARBA00022692"/>
    </source>
</evidence>